<evidence type="ECO:0000256" key="5">
    <source>
        <dbReference type="ARBA" id="ARBA00023136"/>
    </source>
</evidence>
<sequence length="303" mass="34029">MVINERSSRIMNSQTILFIELVSVFIGISLFLWLLVQILLQRKLLGKYLAKHKEFNKDDNVFDKVERFLPSVASNDADSIERKFYSAGLYESKYAHLYMPVKYLSAAIGSGIIYLLLGKDSSMTTQVALMCIWLVVCISIPDAILSSRKKALEEKLSGQLPYLLDLLAMCVHTGMTIESSLSYLAKEMQGFDKDLAHMIARTNDRANIVGLEPALDELYVRVPTNEMRSFVMTLKQSLHYGSSIYEILNTLAADIRSVRLLSLEEKVGKLAAKMSVPLILFIMIPVVILIAAPGVMRMMTGVY</sequence>
<dbReference type="GO" id="GO:0005886">
    <property type="term" value="C:plasma membrane"/>
    <property type="evidence" value="ECO:0007669"/>
    <property type="project" value="UniProtKB-SubCell"/>
</dbReference>
<evidence type="ECO:0000256" key="2">
    <source>
        <dbReference type="ARBA" id="ARBA00022475"/>
    </source>
</evidence>
<feature type="transmembrane region" description="Helical" evidence="6">
    <location>
        <begin position="16"/>
        <end position="40"/>
    </location>
</feature>
<gene>
    <name evidence="8" type="ORF">GNP77_13700</name>
</gene>
<dbReference type="EMBL" id="WOBO01000015">
    <property type="protein sequence ID" value="MUK46436.1"/>
    <property type="molecule type" value="Genomic_DNA"/>
</dbReference>
<dbReference type="AlphaFoldDB" id="A0A6N3Z081"/>
<comment type="caution">
    <text evidence="8">The sequence shown here is derived from an EMBL/GenBank/DDBJ whole genome shotgun (WGS) entry which is preliminary data.</text>
</comment>
<dbReference type="Proteomes" id="UP000435323">
    <property type="component" value="Unassembled WGS sequence"/>
</dbReference>
<organism evidence="8 9">
    <name type="scientific">Aliivibrio fischeri</name>
    <name type="common">Vibrio fischeri</name>
    <dbReference type="NCBI Taxonomy" id="668"/>
    <lineage>
        <taxon>Bacteria</taxon>
        <taxon>Pseudomonadati</taxon>
        <taxon>Pseudomonadota</taxon>
        <taxon>Gammaproteobacteria</taxon>
        <taxon>Vibrionales</taxon>
        <taxon>Vibrionaceae</taxon>
        <taxon>Aliivibrio</taxon>
    </lineage>
</organism>
<protein>
    <submittedName>
        <fullName evidence="8">Type II secretion system F family protein</fullName>
    </submittedName>
</protein>
<evidence type="ECO:0000256" key="4">
    <source>
        <dbReference type="ARBA" id="ARBA00022989"/>
    </source>
</evidence>
<dbReference type="Pfam" id="PF00482">
    <property type="entry name" value="T2SSF"/>
    <property type="match status" value="1"/>
</dbReference>
<reference evidence="8 9" key="1">
    <citation type="submission" date="2019-11" db="EMBL/GenBank/DDBJ databases">
        <title>Using colonization assays and comparative genomics to discover symbiosis behaviors and factors in Vibrio fischeri.</title>
        <authorList>
            <person name="Bongrand C."/>
            <person name="Moriano-Gutierrez S."/>
            <person name="Arevalo P."/>
            <person name="Mcfall-Ngai M."/>
            <person name="Visick K."/>
            <person name="Polz M.F."/>
            <person name="Ruby E.G."/>
        </authorList>
    </citation>
    <scope>NUCLEOTIDE SEQUENCE [LARGE SCALE GENOMIC DNA]</scope>
    <source>
        <strain evidence="9">emors.3.2</strain>
    </source>
</reference>
<keyword evidence="3 6" id="KW-0812">Transmembrane</keyword>
<comment type="subcellular location">
    <subcellularLocation>
        <location evidence="1">Cell membrane</location>
        <topology evidence="1">Multi-pass membrane protein</topology>
    </subcellularLocation>
</comment>
<dbReference type="PANTHER" id="PTHR35007:SF2">
    <property type="entry name" value="PILUS ASSEMBLE PROTEIN"/>
    <property type="match status" value="1"/>
</dbReference>
<keyword evidence="4 6" id="KW-1133">Transmembrane helix</keyword>
<feature type="transmembrane region" description="Helical" evidence="6">
    <location>
        <begin position="97"/>
        <end position="117"/>
    </location>
</feature>
<evidence type="ECO:0000256" key="1">
    <source>
        <dbReference type="ARBA" id="ARBA00004651"/>
    </source>
</evidence>
<evidence type="ECO:0000313" key="9">
    <source>
        <dbReference type="Proteomes" id="UP000435323"/>
    </source>
</evidence>
<evidence type="ECO:0000256" key="3">
    <source>
        <dbReference type="ARBA" id="ARBA00022692"/>
    </source>
</evidence>
<name>A0A6N3Z081_ALIFS</name>
<keyword evidence="5 6" id="KW-0472">Membrane</keyword>
<dbReference type="PANTHER" id="PTHR35007">
    <property type="entry name" value="INTEGRAL MEMBRANE PROTEIN-RELATED"/>
    <property type="match status" value="1"/>
</dbReference>
<feature type="transmembrane region" description="Helical" evidence="6">
    <location>
        <begin position="123"/>
        <end position="145"/>
    </location>
</feature>
<evidence type="ECO:0000259" key="7">
    <source>
        <dbReference type="Pfam" id="PF00482"/>
    </source>
</evidence>
<proteinExistence type="predicted"/>
<accession>A0A6N3Z081</accession>
<keyword evidence="2" id="KW-1003">Cell membrane</keyword>
<feature type="domain" description="Type II secretion system protein GspF" evidence="7">
    <location>
        <begin position="164"/>
        <end position="290"/>
    </location>
</feature>
<dbReference type="InterPro" id="IPR018076">
    <property type="entry name" value="T2SS_GspF_dom"/>
</dbReference>
<evidence type="ECO:0000313" key="8">
    <source>
        <dbReference type="EMBL" id="MUK46436.1"/>
    </source>
</evidence>
<evidence type="ECO:0000256" key="6">
    <source>
        <dbReference type="SAM" id="Phobius"/>
    </source>
</evidence>
<feature type="transmembrane region" description="Helical" evidence="6">
    <location>
        <begin position="276"/>
        <end position="296"/>
    </location>
</feature>